<dbReference type="CDD" id="cd16012">
    <property type="entry name" value="ALP"/>
    <property type="match status" value="1"/>
</dbReference>
<feature type="binding site" evidence="8">
    <location>
        <position position="158"/>
    </location>
    <ligand>
        <name>Mg(2+)</name>
        <dbReference type="ChEBI" id="CHEBI:18420"/>
    </ligand>
</feature>
<keyword evidence="3 8" id="KW-0479">Metal-binding</keyword>
<dbReference type="InterPro" id="IPR001952">
    <property type="entry name" value="Alkaline_phosphatase"/>
</dbReference>
<evidence type="ECO:0000256" key="10">
    <source>
        <dbReference type="SAM" id="SignalP"/>
    </source>
</evidence>
<comment type="cofactor">
    <cofactor evidence="8">
        <name>Mg(2+)</name>
        <dbReference type="ChEBI" id="CHEBI:18420"/>
    </cofactor>
    <text evidence="8">Binds 1 Mg(2+) ion.</text>
</comment>
<dbReference type="Gene3D" id="3.40.720.10">
    <property type="entry name" value="Alkaline Phosphatase, subunit A"/>
    <property type="match status" value="2"/>
</dbReference>
<protein>
    <submittedName>
        <fullName evidence="11">Alkaline phosphatase</fullName>
    </submittedName>
</protein>
<comment type="similarity">
    <text evidence="1 9">Belongs to the alkaline phosphatase family.</text>
</comment>
<accession>A0A369B6S0</accession>
<dbReference type="GO" id="GO:0004035">
    <property type="term" value="F:alkaline phosphatase activity"/>
    <property type="evidence" value="ECO:0007669"/>
    <property type="project" value="TreeGrafter"/>
</dbReference>
<evidence type="ECO:0000256" key="2">
    <source>
        <dbReference type="ARBA" id="ARBA00022553"/>
    </source>
</evidence>
<gene>
    <name evidence="11" type="ORF">DFR58_10824</name>
</gene>
<feature type="binding site" evidence="8">
    <location>
        <position position="331"/>
    </location>
    <ligand>
        <name>Zn(2+)</name>
        <dbReference type="ChEBI" id="CHEBI:29105"/>
        <label>2</label>
    </ligand>
</feature>
<feature type="chain" id="PRO_5016670188" evidence="10">
    <location>
        <begin position="31"/>
        <end position="508"/>
    </location>
</feature>
<evidence type="ECO:0000256" key="8">
    <source>
        <dbReference type="PIRSR" id="PIRSR601952-2"/>
    </source>
</evidence>
<dbReference type="InterPro" id="IPR018299">
    <property type="entry name" value="Alkaline_phosphatase_AS"/>
</dbReference>
<sequence length="508" mass="55945">MFTSKKRLIAVILSIAVILTTGFMMLTASASDENQVKNNYSGKTPKYVFLFIGDGMSYPQIYSSEIFLGKKLYGDSKIGTSKLSFSTFPVEGTCATFDAETFIPDSASTATSISTGNKTLGGIINMDTERKTSFKTITEYVKEKGYKVGVITSVSLDHATPAAFYAHQPSRNNYYDISVELAKSNFDFFGGGGFKQPKGSKGDQTDVIEIAKQNGFKYVNTKEGILSLNSESGRVIAVNPVLDRDKALAYEIDRASDDLSLSDFVKKGIDVLYNPKGFFMMVEGGKIDWACHANDAAASIKDTLAFSKSVDQALQFYEKHPDDTLIIVTGDHETGGMTIGFAGTAYETFFNKIGYQKKSFLEFDKEIAQYRENTPASEAKLTDLLPSIKESFGLITSEDADASKNEGMVLSDYELETLKGAFEQTMIPAKERKLSERESILYGTYEPLSVTITHILNNKSGIGWTTYSHTGLPLPVFAKGLGQEIFNGYYDNTDLFKKMVSILKIDIK</sequence>
<evidence type="ECO:0000256" key="7">
    <source>
        <dbReference type="PIRSR" id="PIRSR601952-1"/>
    </source>
</evidence>
<feature type="binding site" evidence="8">
    <location>
        <position position="160"/>
    </location>
    <ligand>
        <name>Mg(2+)</name>
        <dbReference type="ChEBI" id="CHEBI:18420"/>
    </ligand>
</feature>
<dbReference type="RefSeq" id="WP_114297372.1">
    <property type="nucleotide sequence ID" value="NZ_QPJT01000008.1"/>
</dbReference>
<dbReference type="PRINTS" id="PR00113">
    <property type="entry name" value="ALKPHPHTASE"/>
</dbReference>
<dbReference type="OrthoDB" id="9794455at2"/>
<evidence type="ECO:0000256" key="5">
    <source>
        <dbReference type="ARBA" id="ARBA00022833"/>
    </source>
</evidence>
<keyword evidence="4" id="KW-0378">Hydrolase</keyword>
<feature type="binding site" evidence="8">
    <location>
        <position position="292"/>
    </location>
    <ligand>
        <name>Zn(2+)</name>
        <dbReference type="ChEBI" id="CHEBI:29105"/>
        <label>2</label>
    </ligand>
</feature>
<comment type="cofactor">
    <cofactor evidence="8">
        <name>Zn(2+)</name>
        <dbReference type="ChEBI" id="CHEBI:29105"/>
    </cofactor>
    <text evidence="8">Binds 2 Zn(2+) ions.</text>
</comment>
<evidence type="ECO:0000313" key="12">
    <source>
        <dbReference type="Proteomes" id="UP000253034"/>
    </source>
</evidence>
<feature type="active site" description="Phosphoserine intermediate" evidence="7">
    <location>
        <position position="106"/>
    </location>
</feature>
<name>A0A369B6S0_9FIRM</name>
<dbReference type="SUPFAM" id="SSF53649">
    <property type="entry name" value="Alkaline phosphatase-like"/>
    <property type="match status" value="1"/>
</dbReference>
<feature type="binding site" evidence="8">
    <location>
        <position position="332"/>
    </location>
    <ligand>
        <name>Zn(2+)</name>
        <dbReference type="ChEBI" id="CHEBI:29105"/>
        <label>2</label>
    </ligand>
</feature>
<evidence type="ECO:0000256" key="1">
    <source>
        <dbReference type="ARBA" id="ARBA00005984"/>
    </source>
</evidence>
<comment type="caution">
    <text evidence="11">The sequence shown here is derived from an EMBL/GenBank/DDBJ whole genome shotgun (WGS) entry which is preliminary data.</text>
</comment>
<keyword evidence="2" id="KW-0597">Phosphoprotein</keyword>
<dbReference type="PROSITE" id="PS00123">
    <property type="entry name" value="ALKALINE_PHOSPHATASE"/>
    <property type="match status" value="1"/>
</dbReference>
<feature type="binding site" evidence="8">
    <location>
        <position position="54"/>
    </location>
    <ligand>
        <name>Mg(2+)</name>
        <dbReference type="ChEBI" id="CHEBI:18420"/>
    </ligand>
</feature>
<feature type="binding site" evidence="8">
    <location>
        <position position="288"/>
    </location>
    <ligand>
        <name>Zn(2+)</name>
        <dbReference type="ChEBI" id="CHEBI:29105"/>
        <label>2</label>
    </ligand>
</feature>
<keyword evidence="12" id="KW-1185">Reference proteome</keyword>
<proteinExistence type="inferred from homology"/>
<evidence type="ECO:0000256" key="4">
    <source>
        <dbReference type="ARBA" id="ARBA00022801"/>
    </source>
</evidence>
<reference evidence="11 12" key="1">
    <citation type="submission" date="2018-07" db="EMBL/GenBank/DDBJ databases">
        <title>Genomic Encyclopedia of Type Strains, Phase IV (KMG-IV): sequencing the most valuable type-strain genomes for metagenomic binning, comparative biology and taxonomic classification.</title>
        <authorList>
            <person name="Goeker M."/>
        </authorList>
    </citation>
    <scope>NUCLEOTIDE SEQUENCE [LARGE SCALE GENOMIC DNA]</scope>
    <source>
        <strain evidence="11 12">DSM 27016</strain>
    </source>
</reference>
<dbReference type="PANTHER" id="PTHR11596">
    <property type="entry name" value="ALKALINE PHOSPHATASE"/>
    <property type="match status" value="1"/>
</dbReference>
<feature type="signal peptide" evidence="10">
    <location>
        <begin position="1"/>
        <end position="30"/>
    </location>
</feature>
<keyword evidence="6 8" id="KW-0460">Magnesium</keyword>
<dbReference type="Pfam" id="PF00245">
    <property type="entry name" value="Alk_phosphatase"/>
    <property type="match status" value="1"/>
</dbReference>
<evidence type="ECO:0000256" key="6">
    <source>
        <dbReference type="ARBA" id="ARBA00022842"/>
    </source>
</evidence>
<dbReference type="SMART" id="SM00098">
    <property type="entry name" value="alkPPc"/>
    <property type="match status" value="1"/>
</dbReference>
<organism evidence="11 12">
    <name type="scientific">Anaerobacterium chartisolvens</name>
    <dbReference type="NCBI Taxonomy" id="1297424"/>
    <lineage>
        <taxon>Bacteria</taxon>
        <taxon>Bacillati</taxon>
        <taxon>Bacillota</taxon>
        <taxon>Clostridia</taxon>
        <taxon>Eubacteriales</taxon>
        <taxon>Oscillospiraceae</taxon>
        <taxon>Anaerobacterium</taxon>
    </lineage>
</organism>
<dbReference type="InterPro" id="IPR017850">
    <property type="entry name" value="Alkaline_phosphatase_core_sf"/>
</dbReference>
<evidence type="ECO:0000256" key="3">
    <source>
        <dbReference type="ARBA" id="ARBA00022723"/>
    </source>
</evidence>
<dbReference type="AlphaFoldDB" id="A0A369B6S0"/>
<feature type="binding site" evidence="8">
    <location>
        <position position="54"/>
    </location>
    <ligand>
        <name>Zn(2+)</name>
        <dbReference type="ChEBI" id="CHEBI:29105"/>
        <label>2</label>
    </ligand>
</feature>
<evidence type="ECO:0000256" key="9">
    <source>
        <dbReference type="RuleBase" id="RU003946"/>
    </source>
</evidence>
<feature type="binding site" evidence="8">
    <location>
        <position position="283"/>
    </location>
    <ligand>
        <name>Mg(2+)</name>
        <dbReference type="ChEBI" id="CHEBI:18420"/>
    </ligand>
</feature>
<feature type="binding site" evidence="8">
    <location>
        <position position="469"/>
    </location>
    <ligand>
        <name>Zn(2+)</name>
        <dbReference type="ChEBI" id="CHEBI:29105"/>
        <label>2</label>
    </ligand>
</feature>
<dbReference type="GO" id="GO:0046872">
    <property type="term" value="F:metal ion binding"/>
    <property type="evidence" value="ECO:0007669"/>
    <property type="project" value="UniProtKB-KW"/>
</dbReference>
<keyword evidence="5 8" id="KW-0862">Zinc</keyword>
<dbReference type="PANTHER" id="PTHR11596:SF5">
    <property type="entry name" value="ALKALINE PHOSPHATASE"/>
    <property type="match status" value="1"/>
</dbReference>
<dbReference type="EMBL" id="QPJT01000008">
    <property type="protein sequence ID" value="RCX17131.1"/>
    <property type="molecule type" value="Genomic_DNA"/>
</dbReference>
<keyword evidence="10" id="KW-0732">Signal</keyword>
<evidence type="ECO:0000313" key="11">
    <source>
        <dbReference type="EMBL" id="RCX17131.1"/>
    </source>
</evidence>
<dbReference type="Proteomes" id="UP000253034">
    <property type="component" value="Unassembled WGS sequence"/>
</dbReference>